<feature type="domain" description="Late embryogenesis abundant protein LEA-2 subgroup" evidence="6">
    <location>
        <begin position="99"/>
        <end position="198"/>
    </location>
</feature>
<evidence type="ECO:0000256" key="5">
    <source>
        <dbReference type="SAM" id="Phobius"/>
    </source>
</evidence>
<dbReference type="Pfam" id="PF03168">
    <property type="entry name" value="LEA_2"/>
    <property type="match status" value="1"/>
</dbReference>
<evidence type="ECO:0000256" key="3">
    <source>
        <dbReference type="ARBA" id="ARBA00022989"/>
    </source>
</evidence>
<dbReference type="Proteomes" id="UP000504607">
    <property type="component" value="Unplaced"/>
</dbReference>
<dbReference type="GO" id="GO:0009506">
    <property type="term" value="C:plasmodesma"/>
    <property type="evidence" value="ECO:0007669"/>
    <property type="project" value="TreeGrafter"/>
</dbReference>
<keyword evidence="7" id="KW-1185">Reference proteome</keyword>
<dbReference type="PANTHER" id="PTHR31415">
    <property type="entry name" value="OS05G0367900 PROTEIN"/>
    <property type="match status" value="1"/>
</dbReference>
<accession>A0A6I9QGB9</accession>
<dbReference type="InParanoid" id="A0A6I9QGB9"/>
<keyword evidence="4 5" id="KW-0472">Membrane</keyword>
<evidence type="ECO:0000313" key="7">
    <source>
        <dbReference type="Proteomes" id="UP000504607"/>
    </source>
</evidence>
<evidence type="ECO:0000313" key="8">
    <source>
        <dbReference type="RefSeq" id="XP_010908726.1"/>
    </source>
</evidence>
<dbReference type="InterPro" id="IPR004864">
    <property type="entry name" value="LEA_2"/>
</dbReference>
<dbReference type="RefSeq" id="XP_010908726.1">
    <property type="nucleotide sequence ID" value="XM_010910424.3"/>
</dbReference>
<dbReference type="GO" id="GO:0005886">
    <property type="term" value="C:plasma membrane"/>
    <property type="evidence" value="ECO:0007669"/>
    <property type="project" value="TreeGrafter"/>
</dbReference>
<comment type="subcellular location">
    <subcellularLocation>
        <location evidence="1">Membrane</location>
        <topology evidence="1">Single-pass membrane protein</topology>
    </subcellularLocation>
</comment>
<evidence type="ECO:0000256" key="2">
    <source>
        <dbReference type="ARBA" id="ARBA00022692"/>
    </source>
</evidence>
<dbReference type="InterPro" id="IPR044839">
    <property type="entry name" value="NDR1-like"/>
</dbReference>
<proteinExistence type="predicted"/>
<dbReference type="PANTHER" id="PTHR31415:SF177">
    <property type="entry name" value="OS11G0587400 PROTEIN"/>
    <property type="match status" value="1"/>
</dbReference>
<evidence type="ECO:0000256" key="1">
    <source>
        <dbReference type="ARBA" id="ARBA00004167"/>
    </source>
</evidence>
<dbReference type="OrthoDB" id="779224at2759"/>
<sequence length="221" mass="24458">MSSAFQPQLQTQTRSYNPARRSRFNARLVRESLTTRFAMCVCSVLLFVLLVAGLIVFILWLSLRPHRPRFYLSSFSVPAVSQPSAGLLNSPISFNVTDRNSNRNIGIYYDVVYGSVYYNDQVVASGPVLNPFFQPPKNTTLVLGDLTGTAPAAGDALAAQMSGDAASGRVEFRLELKSVIRFQVKAWDTHHHTLHVECDTAVGSDGNLLASYKNEKCSIYF</sequence>
<evidence type="ECO:0000259" key="6">
    <source>
        <dbReference type="Pfam" id="PF03168"/>
    </source>
</evidence>
<dbReference type="KEGG" id="egu:105035035"/>
<dbReference type="GeneID" id="105035035"/>
<gene>
    <name evidence="8" type="primary">LOC105035035</name>
</gene>
<protein>
    <submittedName>
        <fullName evidence="8">NDR1/HIN1-like protein 13</fullName>
    </submittedName>
</protein>
<evidence type="ECO:0000256" key="4">
    <source>
        <dbReference type="ARBA" id="ARBA00023136"/>
    </source>
</evidence>
<keyword evidence="3 5" id="KW-1133">Transmembrane helix</keyword>
<dbReference type="AlphaFoldDB" id="A0A6I9QGB9"/>
<keyword evidence="2 5" id="KW-0812">Transmembrane</keyword>
<reference evidence="8" key="1">
    <citation type="submission" date="2025-08" db="UniProtKB">
        <authorList>
            <consortium name="RefSeq"/>
        </authorList>
    </citation>
    <scope>IDENTIFICATION</scope>
</reference>
<feature type="transmembrane region" description="Helical" evidence="5">
    <location>
        <begin position="36"/>
        <end position="61"/>
    </location>
</feature>
<dbReference type="FunCoup" id="A0A6I9QGB9">
    <property type="interactions" value="832"/>
</dbReference>
<name>A0A6I9QGB9_ELAGV</name>
<dbReference type="GO" id="GO:0098542">
    <property type="term" value="P:defense response to other organism"/>
    <property type="evidence" value="ECO:0007669"/>
    <property type="project" value="InterPro"/>
</dbReference>
<organism evidence="7 8">
    <name type="scientific">Elaeis guineensis var. tenera</name>
    <name type="common">Oil palm</name>
    <dbReference type="NCBI Taxonomy" id="51953"/>
    <lineage>
        <taxon>Eukaryota</taxon>
        <taxon>Viridiplantae</taxon>
        <taxon>Streptophyta</taxon>
        <taxon>Embryophyta</taxon>
        <taxon>Tracheophyta</taxon>
        <taxon>Spermatophyta</taxon>
        <taxon>Magnoliopsida</taxon>
        <taxon>Liliopsida</taxon>
        <taxon>Arecaceae</taxon>
        <taxon>Arecoideae</taxon>
        <taxon>Cocoseae</taxon>
        <taxon>Elaeidinae</taxon>
        <taxon>Elaeis</taxon>
    </lineage>
</organism>